<feature type="compositionally biased region" description="Acidic residues" evidence="5">
    <location>
        <begin position="767"/>
        <end position="781"/>
    </location>
</feature>
<evidence type="ECO:0000256" key="2">
    <source>
        <dbReference type="ARBA" id="ARBA00022692"/>
    </source>
</evidence>
<protein>
    <submittedName>
        <fullName evidence="9">Uncharacterized protein</fullName>
    </submittedName>
</protein>
<dbReference type="Pfam" id="PF01365">
    <property type="entry name" value="RYDR_ITPR"/>
    <property type="match status" value="2"/>
</dbReference>
<dbReference type="GO" id="GO:0016020">
    <property type="term" value="C:membrane"/>
    <property type="evidence" value="ECO:0007669"/>
    <property type="project" value="UniProtKB-SubCell"/>
</dbReference>
<feature type="domain" description="RIH" evidence="8">
    <location>
        <begin position="1124"/>
        <end position="1313"/>
    </location>
</feature>
<dbReference type="SUPFAM" id="SSF81324">
    <property type="entry name" value="Voltage-gated potassium channels"/>
    <property type="match status" value="1"/>
</dbReference>
<keyword evidence="3 6" id="KW-1133">Transmembrane helix</keyword>
<dbReference type="Proteomes" id="UP001162640">
    <property type="component" value="Unassembled WGS sequence"/>
</dbReference>
<dbReference type="InterPro" id="IPR000699">
    <property type="entry name" value="RIH_dom"/>
</dbReference>
<evidence type="ECO:0000313" key="10">
    <source>
        <dbReference type="Proteomes" id="UP001162640"/>
    </source>
</evidence>
<name>A0A9W7BVE6_9STRA</name>
<evidence type="ECO:0000256" key="1">
    <source>
        <dbReference type="ARBA" id="ARBA00004141"/>
    </source>
</evidence>
<evidence type="ECO:0000313" key="9">
    <source>
        <dbReference type="EMBL" id="GMH93100.1"/>
    </source>
</evidence>
<accession>A0A9W7BVE6</accession>
<dbReference type="InterPro" id="IPR027359">
    <property type="entry name" value="Volt_channel_dom_sf"/>
</dbReference>
<keyword evidence="2 6" id="KW-0812">Transmembrane</keyword>
<feature type="transmembrane region" description="Helical" evidence="6">
    <location>
        <begin position="1713"/>
        <end position="1736"/>
    </location>
</feature>
<evidence type="ECO:0000259" key="7">
    <source>
        <dbReference type="Pfam" id="PF00520"/>
    </source>
</evidence>
<dbReference type="InterPro" id="IPR005821">
    <property type="entry name" value="Ion_trans_dom"/>
</dbReference>
<feature type="domain" description="RIH" evidence="8">
    <location>
        <begin position="250"/>
        <end position="381"/>
    </location>
</feature>
<feature type="region of interest" description="Disordered" evidence="5">
    <location>
        <begin position="1546"/>
        <end position="1565"/>
    </location>
</feature>
<proteinExistence type="predicted"/>
<evidence type="ECO:0000256" key="5">
    <source>
        <dbReference type="SAM" id="MobiDB-lite"/>
    </source>
</evidence>
<feature type="region of interest" description="Disordered" evidence="5">
    <location>
        <begin position="759"/>
        <end position="781"/>
    </location>
</feature>
<comment type="subcellular location">
    <subcellularLocation>
        <location evidence="1">Membrane</location>
        <topology evidence="1">Multi-pass membrane protein</topology>
    </subcellularLocation>
</comment>
<dbReference type="GO" id="GO:0005262">
    <property type="term" value="F:calcium channel activity"/>
    <property type="evidence" value="ECO:0007669"/>
    <property type="project" value="InterPro"/>
</dbReference>
<evidence type="ECO:0000259" key="8">
    <source>
        <dbReference type="Pfam" id="PF01365"/>
    </source>
</evidence>
<feature type="domain" description="Ion transport" evidence="7">
    <location>
        <begin position="1714"/>
        <end position="1841"/>
    </location>
</feature>
<evidence type="ECO:0000256" key="3">
    <source>
        <dbReference type="ARBA" id="ARBA00022989"/>
    </source>
</evidence>
<reference evidence="10" key="1">
    <citation type="journal article" date="2023" name="Commun. Biol.">
        <title>Genome analysis of Parmales, the sister group of diatoms, reveals the evolutionary specialization of diatoms from phago-mixotrophs to photoautotrophs.</title>
        <authorList>
            <person name="Ban H."/>
            <person name="Sato S."/>
            <person name="Yoshikawa S."/>
            <person name="Yamada K."/>
            <person name="Nakamura Y."/>
            <person name="Ichinomiya M."/>
            <person name="Sato N."/>
            <person name="Blanc-Mathieu R."/>
            <person name="Endo H."/>
            <person name="Kuwata A."/>
            <person name="Ogata H."/>
        </authorList>
    </citation>
    <scope>NUCLEOTIDE SEQUENCE [LARGE SCALE GENOMIC DNA]</scope>
</reference>
<comment type="caution">
    <text evidence="9">The sequence shown here is derived from an EMBL/GenBank/DDBJ whole genome shotgun (WGS) entry which is preliminary data.</text>
</comment>
<gene>
    <name evidence="9" type="ORF">TL16_g12538</name>
</gene>
<evidence type="ECO:0000256" key="4">
    <source>
        <dbReference type="ARBA" id="ARBA00023136"/>
    </source>
</evidence>
<sequence>MCVARKSTFLNGGKKKGHVVTMEDENDVSMESTLFHLVPTDIQGTTVPDSRVSMKIEHHIEGKDGEKPKVLEMSSIVKKQNKVLKEGEGQTAERLHIELNSNIVFVEEKQDHEALLCIPMSSVADSDFIYKLFNARSMIPFLNRFSKRLEKDGAREDCFTPTEVEEMENLLANLIKACGEFTGRLSAVENELTVDQALVFEDESSVMFQTLACDIKLTDAVFELANAPSLVKGSTGKVGMNMEYDNKKAAFSDDNFDNISTVVRLSWRALRQMFCENRRAENYYAKHKEWIEAGVGGKGGMIKQIPFPVGAAEAFDRLVSDNEELLEVEVGDSLIAALIKLIHERGPQERLINFFIAISTCQGKGVISNQESILTNVFMNAQNHKDMILKVYQKKDDDERESWYRPSQSEDKKSGEELKKDPNNLFLGSDLIEDGKVYPIWVSWEDMETCKSGNNKNNIDLDFRIEGKQSCSLVDFCKYASMSSSEIELEIYNVQDSSEANSLKSGRMGKRAEIHFQWALSLYFIGQIRLFAHICHGRSYNCINVLSRYFPYELCLQVVKDERLDFLVRTAFCTLMKNLWVDRYPHQKNCGRPKLPNLVWVYGEIERRDVDQDGSLLHFELPEGHPMLELDEANAEILSDFMDERGEPVKDSFERYQNRFLSMKNHTKFFLLRQFINRHLTKMDGSQIVGYRGRNAFTLALIEIASDLMSFGFFSTSSKIKELCSPLLNVLDGRADLSVELSDRYNRLLEFLPEEGKSNRTRMNSNLDDETTELDGEDGEERDNFAVNPLVKNDSGLQDKRLEMTIRRNMSSKNKLSKRNMRDSLLLDEDSLYLGDVDVKEMIEKKECLTEDYLKLMFRREMGEGRYDLNSDSLRVIQSKVKMLSVLSAVSSLSINHKLEDLLCSFKEFFETEGKPLLKKVKKGKKQDMESVITEEFCNKFFDLFDESGHYDGTKLDVDTFTDAPLDTICIDLIMYHSDELYEAALTFLTERWGQMQRLISFFPQVTLLASTTLSVFETFDRLELDFQQLRYYVRSYEVWGVHSMASPMDIKIFTHTKEILNKLVRFIYAKSDEIEEAETPKQKGSGKKLTTYITAIKPLFRNRAESAVTDDVIFNLKDKLPPSTVLKKKPNPLHQDILRNLGICDFILSYAIAIDYDIMKKVNSWNSAERTEAEIHQWESSLKRSQEWLYEVLRKFVYLTFAFVSKSPENQTVIFSKLDMFRARMGDKVVGEDLEEGLFVWDVIIELFQGNEKLCRWCPDALISSYAILLNESTDHLQRQRVLDFFMNLISPEAEVKSISRNQNLIMRILFDKSMKNGLTFEHSDDNLFYGKSIMTMALCSKDDNSLGAAKCQSIISLKEIESRLKSTCSVPNSLGGFTGNLQVCRALVEFAHHSYVSTPIRDIKLQWDQSIWSIISRATLRADKVLDSKVEAKDLVPRQMIESTLSLLSSYFNNHVLSEGWQRTGKNVKKVKEEARKLCSKVLVWDRTNDKSAVTVSPKSKTSARRVLRFIEVTDSRSSSKGVFTIQSSQSSIGTVSSVGSGASAISHFRPGHHGGDSDSEDEFFTENDAERILESKNRVSFDSRTGQDMMTIVANKLLNSSTVKSKILENDISFLNTLEDIENSTNPYEKSYVHLNTGQHDLSEDYKRSQGIIEEKVINGEDYEDEEDETDLLSNEEMSEKEKFVVDKVKGTKRQILHAIEKGLKNSESIAFTVFVLLLVLISTLLTLASSFDGHLEATLQPYELLISLYFFFEVSFRIGATATVYGDIDNFAFNSYNILDAIVVLLDFITLIDFGGEEHGANGWIKSLRGIRILRLLRVFRGFRRFRLLKREMIRMAQLKETQEANKYNARSNKITFDMLCRRLITYVGHNVGSENRFVKKETAIFKTLEILTKHLVKYRTSSQALKDDRSSRVRTKKGWKEETVRRADSLKSCQCRLTESGACQMIIQSVSETQSTIVLEYTLRFSCELLFNCNQVVQVKFLECFWEEDKVDGVFFSKMRNLIRDAAKSLRSYRTTKSVVTRTKR</sequence>
<evidence type="ECO:0000256" key="6">
    <source>
        <dbReference type="SAM" id="Phobius"/>
    </source>
</evidence>
<feature type="region of interest" description="Disordered" evidence="5">
    <location>
        <begin position="400"/>
        <end position="419"/>
    </location>
</feature>
<keyword evidence="4 6" id="KW-0472">Membrane</keyword>
<dbReference type="PANTHER" id="PTHR13715:SF99">
    <property type="entry name" value="INOSITOL 1,4,5-TRISPHOSPHATE RECEPTOR-LIKE PROTEIN A"/>
    <property type="match status" value="1"/>
</dbReference>
<feature type="transmembrane region" description="Helical" evidence="6">
    <location>
        <begin position="1748"/>
        <end position="1770"/>
    </location>
</feature>
<dbReference type="PANTHER" id="PTHR13715">
    <property type="entry name" value="RYANODINE RECEPTOR AND IP3 RECEPTOR"/>
    <property type="match status" value="1"/>
</dbReference>
<dbReference type="Pfam" id="PF00520">
    <property type="entry name" value="Ion_trans"/>
    <property type="match status" value="1"/>
</dbReference>
<dbReference type="InterPro" id="IPR015925">
    <property type="entry name" value="Ryanodine_IP3_receptor"/>
</dbReference>
<dbReference type="EMBL" id="BLQM01000513">
    <property type="protein sequence ID" value="GMH93100.1"/>
    <property type="molecule type" value="Genomic_DNA"/>
</dbReference>
<dbReference type="Gene3D" id="1.20.120.350">
    <property type="entry name" value="Voltage-gated potassium channels. Chain C"/>
    <property type="match status" value="1"/>
</dbReference>
<organism evidence="9 10">
    <name type="scientific">Triparma laevis f. inornata</name>
    <dbReference type="NCBI Taxonomy" id="1714386"/>
    <lineage>
        <taxon>Eukaryota</taxon>
        <taxon>Sar</taxon>
        <taxon>Stramenopiles</taxon>
        <taxon>Ochrophyta</taxon>
        <taxon>Bolidophyceae</taxon>
        <taxon>Parmales</taxon>
        <taxon>Triparmaceae</taxon>
        <taxon>Triparma</taxon>
    </lineage>
</organism>